<dbReference type="PANTHER" id="PTHR13999">
    <property type="entry name" value="INTERFERON INDUCIBLE TRANSMEMBRANE PROTEIN"/>
    <property type="match status" value="1"/>
</dbReference>
<comment type="similarity">
    <text evidence="2">Belongs to the CD225/Dispanin family.</text>
</comment>
<evidence type="ECO:0000256" key="2">
    <source>
        <dbReference type="ARBA" id="ARBA00006843"/>
    </source>
</evidence>
<sequence length="115" mass="12869">MNPIYPNAPISAEDVPLQGTPQPMYPGQLHTTTAAGGHNTIVLQAEPPRDHIIWSLCCFLYSNPLCLGLAALIFSIKVTLFKIKITKCCTEIWEKINIKNSFRYGEIKPSTHMKQ</sequence>
<reference evidence="7" key="2">
    <citation type="submission" date="2025-09" db="UniProtKB">
        <authorList>
            <consortium name="Ensembl"/>
        </authorList>
    </citation>
    <scope>IDENTIFICATION</scope>
</reference>
<reference evidence="7" key="1">
    <citation type="submission" date="2025-08" db="UniProtKB">
        <authorList>
            <consortium name="Ensembl"/>
        </authorList>
    </citation>
    <scope>IDENTIFICATION</scope>
</reference>
<dbReference type="Proteomes" id="UP000694383">
    <property type="component" value="Unplaced"/>
</dbReference>
<accession>A0A8C7Y8I7</accession>
<dbReference type="PANTHER" id="PTHR13999:SF31">
    <property type="entry name" value="IFITM1-RELATED"/>
    <property type="match status" value="1"/>
</dbReference>
<proteinExistence type="inferred from homology"/>
<dbReference type="InterPro" id="IPR007593">
    <property type="entry name" value="CD225/Dispanin_fam"/>
</dbReference>
<evidence type="ECO:0000313" key="7">
    <source>
        <dbReference type="Ensembl" id="ENSOSIP00000023738.1"/>
    </source>
</evidence>
<dbReference type="GO" id="GO:0005886">
    <property type="term" value="C:plasma membrane"/>
    <property type="evidence" value="ECO:0007669"/>
    <property type="project" value="TreeGrafter"/>
</dbReference>
<comment type="subcellular location">
    <subcellularLocation>
        <location evidence="1">Membrane</location>
    </subcellularLocation>
</comment>
<evidence type="ECO:0000313" key="8">
    <source>
        <dbReference type="Proteomes" id="UP000694383"/>
    </source>
</evidence>
<feature type="transmembrane region" description="Helical" evidence="6">
    <location>
        <begin position="52"/>
        <end position="74"/>
    </location>
</feature>
<keyword evidence="3 6" id="KW-0812">Transmembrane</keyword>
<organism evidence="7 8">
    <name type="scientific">Oryzias sinensis</name>
    <name type="common">Chinese medaka</name>
    <dbReference type="NCBI Taxonomy" id="183150"/>
    <lineage>
        <taxon>Eukaryota</taxon>
        <taxon>Metazoa</taxon>
        <taxon>Chordata</taxon>
        <taxon>Craniata</taxon>
        <taxon>Vertebrata</taxon>
        <taxon>Euteleostomi</taxon>
        <taxon>Actinopterygii</taxon>
        <taxon>Neopterygii</taxon>
        <taxon>Teleostei</taxon>
        <taxon>Neoteleostei</taxon>
        <taxon>Acanthomorphata</taxon>
        <taxon>Ovalentaria</taxon>
        <taxon>Atherinomorphae</taxon>
        <taxon>Beloniformes</taxon>
        <taxon>Adrianichthyidae</taxon>
        <taxon>Oryziinae</taxon>
        <taxon>Oryzias</taxon>
    </lineage>
</organism>
<evidence type="ECO:0000256" key="6">
    <source>
        <dbReference type="SAM" id="Phobius"/>
    </source>
</evidence>
<keyword evidence="4 6" id="KW-1133">Transmembrane helix</keyword>
<dbReference type="Ensembl" id="ENSOSIT00000025071.1">
    <property type="protein sequence ID" value="ENSOSIP00000023738.1"/>
    <property type="gene ID" value="ENSOSIG00000012481.1"/>
</dbReference>
<dbReference type="Pfam" id="PF04505">
    <property type="entry name" value="CD225"/>
    <property type="match status" value="1"/>
</dbReference>
<keyword evidence="8" id="KW-1185">Reference proteome</keyword>
<evidence type="ECO:0000256" key="3">
    <source>
        <dbReference type="ARBA" id="ARBA00022692"/>
    </source>
</evidence>
<name>A0A8C7Y8I7_9TELE</name>
<evidence type="ECO:0000256" key="5">
    <source>
        <dbReference type="ARBA" id="ARBA00023136"/>
    </source>
</evidence>
<evidence type="ECO:0000256" key="4">
    <source>
        <dbReference type="ARBA" id="ARBA00022989"/>
    </source>
</evidence>
<protein>
    <submittedName>
        <fullName evidence="7">Uncharacterized protein</fullName>
    </submittedName>
</protein>
<keyword evidence="5 6" id="KW-0472">Membrane</keyword>
<dbReference type="GeneTree" id="ENSGT01120000274022"/>
<dbReference type="AlphaFoldDB" id="A0A8C7Y8I7"/>
<dbReference type="InterPro" id="IPR051517">
    <property type="entry name" value="IFITM_antiviral_protein"/>
</dbReference>
<evidence type="ECO:0000256" key="1">
    <source>
        <dbReference type="ARBA" id="ARBA00004370"/>
    </source>
</evidence>